<accession>A0A4Y6V9F1</accession>
<reference evidence="2 3" key="1">
    <citation type="submission" date="2018-09" db="EMBL/GenBank/DDBJ databases">
        <title>The complete genome sequence of Neokomagataea tanensis NBRC 106556(T).</title>
        <authorList>
            <person name="Chua K.-O."/>
            <person name="See-Too W.-S."/>
            <person name="Hong K.-W."/>
            <person name="Yin W.-F."/>
            <person name="Chan K.-G."/>
        </authorList>
    </citation>
    <scope>NUCLEOTIDE SEQUENCE [LARGE SCALE GENOMIC DNA]</scope>
    <source>
        <strain evidence="3">AH13 \ NBRC 106556</strain>
    </source>
</reference>
<keyword evidence="1" id="KW-0732">Signal</keyword>
<feature type="chain" id="PRO_5021420265" evidence="1">
    <location>
        <begin position="23"/>
        <end position="130"/>
    </location>
</feature>
<name>A0A4Y6V9F1_9PROT</name>
<dbReference type="RefSeq" id="WP_141492846.1">
    <property type="nucleotide sequence ID" value="NZ_CP032485.1"/>
</dbReference>
<dbReference type="EMBL" id="CP032485">
    <property type="protein sequence ID" value="QDH24995.1"/>
    <property type="molecule type" value="Genomic_DNA"/>
</dbReference>
<dbReference type="AlphaFoldDB" id="A0A4Y6V9F1"/>
<proteinExistence type="predicted"/>
<evidence type="ECO:0000313" key="2">
    <source>
        <dbReference type="EMBL" id="QDH24995.1"/>
    </source>
</evidence>
<feature type="signal peptide" evidence="1">
    <location>
        <begin position="1"/>
        <end position="22"/>
    </location>
</feature>
<gene>
    <name evidence="2" type="ORF">D5366_06975</name>
</gene>
<keyword evidence="3" id="KW-1185">Reference proteome</keyword>
<evidence type="ECO:0000256" key="1">
    <source>
        <dbReference type="SAM" id="SignalP"/>
    </source>
</evidence>
<organism evidence="2 3">
    <name type="scientific">Neokomagataea tanensis</name>
    <dbReference type="NCBI Taxonomy" id="661191"/>
    <lineage>
        <taxon>Bacteria</taxon>
        <taxon>Pseudomonadati</taxon>
        <taxon>Pseudomonadota</taxon>
        <taxon>Alphaproteobacteria</taxon>
        <taxon>Acetobacterales</taxon>
        <taxon>Acetobacteraceae</taxon>
        <taxon>Neokomagataea</taxon>
    </lineage>
</organism>
<evidence type="ECO:0000313" key="3">
    <source>
        <dbReference type="Proteomes" id="UP000317214"/>
    </source>
</evidence>
<dbReference type="OrthoDB" id="7274549at2"/>
<dbReference type="Proteomes" id="UP000317214">
    <property type="component" value="Chromosome"/>
</dbReference>
<sequence length="130" mass="13553">MGVWRGVFTALCLSITASSAVAAPCEYDVSPLPVVQGVIARLTDEGAVLRDGTMLVVPETLRSSLRSGRMVKARGLIDRAGHRVQVFALEGASVECATAANIARGPYPGSPQYDALIPETGKLNTGASPK</sequence>
<dbReference type="KEGG" id="ntn:D5366_06975"/>
<protein>
    <submittedName>
        <fullName evidence="2">Uncharacterized protein</fullName>
    </submittedName>
</protein>